<gene>
    <name evidence="4" type="ORF">CRV06_03735</name>
</gene>
<dbReference type="Pfam" id="PF25225">
    <property type="entry name" value="DUF7843"/>
    <property type="match status" value="1"/>
</dbReference>
<dbReference type="Proteomes" id="UP000290191">
    <property type="component" value="Unassembled WGS sequence"/>
</dbReference>
<evidence type="ECO:0000259" key="3">
    <source>
        <dbReference type="Pfam" id="PF25225"/>
    </source>
</evidence>
<name>A0A4Q0Y6I0_9BACT</name>
<proteinExistence type="predicted"/>
<feature type="domain" description="Lnb N-terminal periplasmic" evidence="1">
    <location>
        <begin position="128"/>
        <end position="280"/>
    </location>
</feature>
<feature type="domain" description="DUF7840" evidence="2">
    <location>
        <begin position="403"/>
        <end position="618"/>
    </location>
</feature>
<organism evidence="4 5">
    <name type="scientific">Halarcobacter anaerophilus</name>
    <dbReference type="NCBI Taxonomy" id="877500"/>
    <lineage>
        <taxon>Bacteria</taxon>
        <taxon>Pseudomonadati</taxon>
        <taxon>Campylobacterota</taxon>
        <taxon>Epsilonproteobacteria</taxon>
        <taxon>Campylobacterales</taxon>
        <taxon>Arcobacteraceae</taxon>
        <taxon>Halarcobacter</taxon>
    </lineage>
</organism>
<keyword evidence="5" id="KW-1185">Reference proteome</keyword>
<dbReference type="InterPro" id="IPR057165">
    <property type="entry name" value="DUF7843"/>
</dbReference>
<evidence type="ECO:0000259" key="1">
    <source>
        <dbReference type="Pfam" id="PF13387"/>
    </source>
</evidence>
<dbReference type="InterPro" id="IPR025178">
    <property type="entry name" value="Lnb_N"/>
</dbReference>
<feature type="domain" description="DUF7843" evidence="3">
    <location>
        <begin position="42"/>
        <end position="114"/>
    </location>
</feature>
<dbReference type="STRING" id="877500.GCA_000935065_02893"/>
<evidence type="ECO:0000259" key="2">
    <source>
        <dbReference type="Pfam" id="PF25222"/>
    </source>
</evidence>
<evidence type="ECO:0000313" key="5">
    <source>
        <dbReference type="Proteomes" id="UP000290191"/>
    </source>
</evidence>
<evidence type="ECO:0000313" key="4">
    <source>
        <dbReference type="EMBL" id="RXJ64061.1"/>
    </source>
</evidence>
<dbReference type="EMBL" id="PDKO01000002">
    <property type="protein sequence ID" value="RXJ64061.1"/>
    <property type="molecule type" value="Genomic_DNA"/>
</dbReference>
<sequence length="619" mass="72800">MIFHLCSFKAYPIKKHFLFFLIFINFLFADNFQIYQKKAIGQELWKDKYWKLLLHANGNKSEIDSENFFLSKNGKISPKDELLATIKELYNQDVLNDDAVICRFPARIKWLKEKLELKDLPKTKCKKYTQWIKEMDATTASLIFSSAHINSPASMFGHTFIRIDSSYKSRLLSHAINYAASANQDTENGFIFAIKGLLGGYYGRYSLLPYYDKLKEYRDTEQRDIWEYNLNLSKNEVARMVDHIWELSETYSNYYFFDENCSYNMLWLLEVARPSVNLRDYFIYQVSPPETIFAIEKEHLVKDKTYRASKRTTLLAYEKSLKDSHIKIVEGLSLGEIKSDEILNNNRIDKKDKQLIFDASLELSEYNYIQRKLKKENYLKIFHNLSKSRALLGKGEKLKLKTPDNPDQGHRQLKISVGSNVNTQNGNNYYTLGLRPTYHDITNNDVGFLKGTQIEFFDSQIKVEDTNFKIDYFKLLTISSIAPQTKFFNPLSWMTSWQFDREGKDDKLDFNGRVSVGSAWKFMEDNYTYTMADLFIYDKGDTHSSLGFTAGAVLYEGKKYKTNIELTYKYFDNKESQSLVHLTQSYFPKQNIDLKFKYKYIEKFYTDQSVIGLEFNYFF</sequence>
<accession>A0A4Q0Y6I0</accession>
<comment type="caution">
    <text evidence="4">The sequence shown here is derived from an EMBL/GenBank/DDBJ whole genome shotgun (WGS) entry which is preliminary data.</text>
</comment>
<dbReference type="InterPro" id="IPR057162">
    <property type="entry name" value="DUF7840"/>
</dbReference>
<dbReference type="Pfam" id="PF13387">
    <property type="entry name" value="Lnb_N"/>
    <property type="match status" value="1"/>
</dbReference>
<dbReference type="Pfam" id="PF25222">
    <property type="entry name" value="DUF7840"/>
    <property type="match status" value="1"/>
</dbReference>
<reference evidence="4 5" key="1">
    <citation type="submission" date="2017-10" db="EMBL/GenBank/DDBJ databases">
        <title>Genomics of the genus Arcobacter.</title>
        <authorList>
            <person name="Perez-Cataluna A."/>
            <person name="Figueras M.J."/>
        </authorList>
    </citation>
    <scope>NUCLEOTIDE SEQUENCE [LARGE SCALE GENOMIC DNA]</scope>
    <source>
        <strain evidence="4 5">DSM 24636</strain>
    </source>
</reference>
<protein>
    <submittedName>
        <fullName evidence="4">Uncharacterized protein</fullName>
    </submittedName>
</protein>
<dbReference type="AlphaFoldDB" id="A0A4Q0Y6I0"/>